<dbReference type="RefSeq" id="WP_386091121.1">
    <property type="nucleotide sequence ID" value="NZ_JBHRXN010000026.1"/>
</dbReference>
<accession>A0ABV7RHL5</accession>
<evidence type="ECO:0000313" key="6">
    <source>
        <dbReference type="Proteomes" id="UP001595741"/>
    </source>
</evidence>
<dbReference type="PANTHER" id="PTHR30024">
    <property type="entry name" value="ALIPHATIC SULFONATES-BINDING PROTEIN-RELATED"/>
    <property type="match status" value="1"/>
</dbReference>
<dbReference type="Gene3D" id="3.40.190.10">
    <property type="entry name" value="Periplasmic binding protein-like II"/>
    <property type="match status" value="2"/>
</dbReference>
<organism evidence="5 6">
    <name type="scientific">Vogesella facilis</name>
    <dbReference type="NCBI Taxonomy" id="1655232"/>
    <lineage>
        <taxon>Bacteria</taxon>
        <taxon>Pseudomonadati</taxon>
        <taxon>Pseudomonadota</taxon>
        <taxon>Betaproteobacteria</taxon>
        <taxon>Neisseriales</taxon>
        <taxon>Chromobacteriaceae</taxon>
        <taxon>Vogesella</taxon>
    </lineage>
</organism>
<protein>
    <submittedName>
        <fullName evidence="5">ABC transporter substrate-binding protein</fullName>
    </submittedName>
</protein>
<keyword evidence="6" id="KW-1185">Reference proteome</keyword>
<evidence type="ECO:0000256" key="2">
    <source>
        <dbReference type="ARBA" id="ARBA00010742"/>
    </source>
</evidence>
<gene>
    <name evidence="5" type="ORF">ACFOLG_09380</name>
</gene>
<sequence>MLAAGLAGCQLPTPLLRVGSNGWPGYLMLELAAQRGRYPPGRIRMVRFPSSTLVMQGLAAGVLEAACLTLDEVLAMRAEGVALQVAAVLDVSAGADVLLVQDAISELAQLAGKRIGVEQSAVGALMLAAVLSRAQLLPSDVTLLPLLLDRHEQAFLSGQVDAIITMEPFAHRLLARGARLLFSSVAIPGRILGVLAVRSEVVAAQRDNLRRLLAGHFRELVAFEQQDRQALAGLAALLDEQGPDVKSYFWGVDFPDRQANRGWFDGTPPRLQLAARELLTVMQGAGLVRTEVALDALLLPDVLREGG</sequence>
<keyword evidence="3" id="KW-0732">Signal</keyword>
<dbReference type="PANTHER" id="PTHR30024:SF47">
    <property type="entry name" value="TAURINE-BINDING PERIPLASMIC PROTEIN"/>
    <property type="match status" value="1"/>
</dbReference>
<reference evidence="6" key="1">
    <citation type="journal article" date="2019" name="Int. J. Syst. Evol. Microbiol.">
        <title>The Global Catalogue of Microorganisms (GCM) 10K type strain sequencing project: providing services to taxonomists for standard genome sequencing and annotation.</title>
        <authorList>
            <consortium name="The Broad Institute Genomics Platform"/>
            <consortium name="The Broad Institute Genome Sequencing Center for Infectious Disease"/>
            <person name="Wu L."/>
            <person name="Ma J."/>
        </authorList>
    </citation>
    <scope>NUCLEOTIDE SEQUENCE [LARGE SCALE GENOMIC DNA]</scope>
    <source>
        <strain evidence="6">KCTC 42742</strain>
    </source>
</reference>
<evidence type="ECO:0000259" key="4">
    <source>
        <dbReference type="Pfam" id="PF09084"/>
    </source>
</evidence>
<comment type="similarity">
    <text evidence="2">Belongs to the bacterial solute-binding protein SsuA/TauA family.</text>
</comment>
<comment type="subcellular location">
    <subcellularLocation>
        <location evidence="1">Periplasm</location>
    </subcellularLocation>
</comment>
<proteinExistence type="inferred from homology"/>
<evidence type="ECO:0000313" key="5">
    <source>
        <dbReference type="EMBL" id="MFC3532398.1"/>
    </source>
</evidence>
<dbReference type="Proteomes" id="UP001595741">
    <property type="component" value="Unassembled WGS sequence"/>
</dbReference>
<feature type="domain" description="SsuA/THI5-like" evidence="4">
    <location>
        <begin position="52"/>
        <end position="168"/>
    </location>
</feature>
<comment type="caution">
    <text evidence="5">The sequence shown here is derived from an EMBL/GenBank/DDBJ whole genome shotgun (WGS) entry which is preliminary data.</text>
</comment>
<evidence type="ECO:0000256" key="1">
    <source>
        <dbReference type="ARBA" id="ARBA00004418"/>
    </source>
</evidence>
<dbReference type="EMBL" id="JBHRXN010000026">
    <property type="protein sequence ID" value="MFC3532398.1"/>
    <property type="molecule type" value="Genomic_DNA"/>
</dbReference>
<dbReference type="InterPro" id="IPR015168">
    <property type="entry name" value="SsuA/THI5"/>
</dbReference>
<evidence type="ECO:0000256" key="3">
    <source>
        <dbReference type="ARBA" id="ARBA00022729"/>
    </source>
</evidence>
<dbReference type="Pfam" id="PF09084">
    <property type="entry name" value="NMT1"/>
    <property type="match status" value="1"/>
</dbReference>
<name>A0ABV7RHL5_9NEIS</name>
<dbReference type="SUPFAM" id="SSF53850">
    <property type="entry name" value="Periplasmic binding protein-like II"/>
    <property type="match status" value="1"/>
</dbReference>